<evidence type="ECO:0000259" key="1">
    <source>
        <dbReference type="PROSITE" id="PS50093"/>
    </source>
</evidence>
<comment type="caution">
    <text evidence="2">The sequence shown here is derived from an EMBL/GenBank/DDBJ whole genome shotgun (WGS) entry which is preliminary data.</text>
</comment>
<dbReference type="InterPro" id="IPR022409">
    <property type="entry name" value="PKD/Chitinase_dom"/>
</dbReference>
<dbReference type="InterPro" id="IPR000601">
    <property type="entry name" value="PKD_dom"/>
</dbReference>
<dbReference type="AlphaFoldDB" id="A0A545UC23"/>
<dbReference type="SMART" id="SM00089">
    <property type="entry name" value="PKD"/>
    <property type="match status" value="1"/>
</dbReference>
<organism evidence="2 3">
    <name type="scientific">Aliikangiella coralliicola</name>
    <dbReference type="NCBI Taxonomy" id="2592383"/>
    <lineage>
        <taxon>Bacteria</taxon>
        <taxon>Pseudomonadati</taxon>
        <taxon>Pseudomonadota</taxon>
        <taxon>Gammaproteobacteria</taxon>
        <taxon>Oceanospirillales</taxon>
        <taxon>Pleioneaceae</taxon>
        <taxon>Aliikangiella</taxon>
    </lineage>
</organism>
<name>A0A545UC23_9GAMM</name>
<evidence type="ECO:0000313" key="2">
    <source>
        <dbReference type="EMBL" id="TQV87015.1"/>
    </source>
</evidence>
<protein>
    <submittedName>
        <fullName evidence="2">PKD domain-containing protein</fullName>
    </submittedName>
</protein>
<dbReference type="EMBL" id="VIKS01000009">
    <property type="protein sequence ID" value="TQV87015.1"/>
    <property type="molecule type" value="Genomic_DNA"/>
</dbReference>
<evidence type="ECO:0000313" key="3">
    <source>
        <dbReference type="Proteomes" id="UP000315439"/>
    </source>
</evidence>
<dbReference type="Proteomes" id="UP000315439">
    <property type="component" value="Unassembled WGS sequence"/>
</dbReference>
<gene>
    <name evidence="2" type="ORF">FLL46_14505</name>
</gene>
<dbReference type="Gene3D" id="2.60.40.10">
    <property type="entry name" value="Immunoglobulins"/>
    <property type="match status" value="1"/>
</dbReference>
<dbReference type="CDD" id="cd00146">
    <property type="entry name" value="PKD"/>
    <property type="match status" value="1"/>
</dbReference>
<keyword evidence="3" id="KW-1185">Reference proteome</keyword>
<feature type="domain" description="PKD" evidence="1">
    <location>
        <begin position="510"/>
        <end position="562"/>
    </location>
</feature>
<accession>A0A545UC23</accession>
<reference evidence="2 3" key="1">
    <citation type="submission" date="2019-07" db="EMBL/GenBank/DDBJ databases">
        <title>Draft genome for Aliikangiella sp. M105.</title>
        <authorList>
            <person name="Wang G."/>
        </authorList>
    </citation>
    <scope>NUCLEOTIDE SEQUENCE [LARGE SCALE GENOMIC DNA]</scope>
    <source>
        <strain evidence="2 3">M105</strain>
    </source>
</reference>
<sequence>MRDLNMFSIKKYLLILLGMTFSLHSIANIQPKLISTNTLSSAPGYELREITFTDANGETRVQELYYIHSREGAKNAHLFGGLPIEEKEELENEMDSWGGDWDANQPLARNNAQDPEQLNPHTWIIDRRGVMISSDAEAEAYANEYNLQQVIEEEIQFPEGDNEAANTLNSARTSTSKRQIKGWFSGWFKKCRGWRNKSKHFGKSIDKNFSHDKRFGKDNAYIDFKGDLKVKADLNLDLNYRYKRRFCIPYKFRVRNIVAKSNYDASGKFSLTGKAQHDFGDFKWEIAKPKVMDSWFMIGPIPVRVAMKLPIEVGTGNIQVEATGQVALVKPVHFKGNFHYTCTTSACTKNSAQHQNLSGSLQNSLGASISASARIKPYLHIAARPFVYGEWFLYAQVGVKPSFPIELYGYWGNLCGDGNNDGHRETVGAALSTIEFEAGITGEAKVFGAYILRPKYWKIWDTSLFFFDFLSPGSSAFSPILRPQTQASSLAVSLPVSIRSCVSRFANKFPVDYQINWGDGQISYLNNVKSSSTMNHTYQSSGTYPVTVSYKNGISTTVNVTVDNDDWGGDW</sequence>
<dbReference type="SUPFAM" id="SSF49299">
    <property type="entry name" value="PKD domain"/>
    <property type="match status" value="1"/>
</dbReference>
<dbReference type="InterPro" id="IPR035986">
    <property type="entry name" value="PKD_dom_sf"/>
</dbReference>
<dbReference type="PROSITE" id="PS50093">
    <property type="entry name" value="PKD"/>
    <property type="match status" value="1"/>
</dbReference>
<dbReference type="OrthoDB" id="7065838at2"/>
<proteinExistence type="predicted"/>
<dbReference type="InterPro" id="IPR013783">
    <property type="entry name" value="Ig-like_fold"/>
</dbReference>